<dbReference type="AlphaFoldDB" id="A0A2P7Z4C4"/>
<reference evidence="2 3" key="1">
    <citation type="submission" date="2017-05" db="EMBL/GenBank/DDBJ databases">
        <title>Draft genome sequence of Elsinoe australis.</title>
        <authorList>
            <person name="Cheng Q."/>
        </authorList>
    </citation>
    <scope>NUCLEOTIDE SEQUENCE [LARGE SCALE GENOMIC DNA]</scope>
    <source>
        <strain evidence="2 3">NL1</strain>
    </source>
</reference>
<protein>
    <submittedName>
        <fullName evidence="2">Uncharacterized protein</fullName>
    </submittedName>
</protein>
<name>A0A2P7Z4C4_9PEZI</name>
<dbReference type="STRING" id="40998.A0A2P7Z4C4"/>
<sequence>MNNPIWFAEYCWPIVVLHKGRHYTTRFPPDLTDAITYVSKIPQHDPEALQRFVDEHRRQQDVIQEGLDEECFAVTIHHGEAHCDHADPVELCLYSYDLERVPSAWPPGSGEDMPMIFTLDLDRGYFCVDNTCHLYRFPLHNIPSDWAYILNAERCDGLKPAGDVLSRIQDHDNENASDGVDSEDKKDGASGAANEDSRKETMSHRLSWMLENHSAAYVQAPATEAINSYRTLATSINHDWQEPRSELAIRNSPIDRRARQEIVPRIFSNYHAKDTSIWHAPQDECFWFNNVLVQINATIHHIDHAKAAIACLVERGRAEVPHTMSFDGLIISMAHVILVRVFADRHVHHTNILNISGVDMAERIESCLIYARADSANSQDFTVNHVPNDPNTIGFDESIDGFAALANLFEAAARQRLKTEATSAPFPPEILCMILDHCNMATRIACQNNSGELRVLSQRRLVLHNDGTELVERQGKLRFEGPSAEDMLDWVPIVGDTHGNRAMLNVRSIQTLVPELEESFEEEDDSGDTHR</sequence>
<comment type="caution">
    <text evidence="2">The sequence shown here is derived from an EMBL/GenBank/DDBJ whole genome shotgun (WGS) entry which is preliminary data.</text>
</comment>
<keyword evidence="3" id="KW-1185">Reference proteome</keyword>
<proteinExistence type="predicted"/>
<gene>
    <name evidence="2" type="ORF">B9Z65_6998</name>
</gene>
<evidence type="ECO:0000313" key="2">
    <source>
        <dbReference type="EMBL" id="PSK43044.1"/>
    </source>
</evidence>
<dbReference type="EMBL" id="NHZQ01000331">
    <property type="protein sequence ID" value="PSK43044.1"/>
    <property type="molecule type" value="Genomic_DNA"/>
</dbReference>
<evidence type="ECO:0000256" key="1">
    <source>
        <dbReference type="SAM" id="MobiDB-lite"/>
    </source>
</evidence>
<dbReference type="Proteomes" id="UP000243723">
    <property type="component" value="Unassembled WGS sequence"/>
</dbReference>
<accession>A0A2P7Z4C4</accession>
<evidence type="ECO:0000313" key="3">
    <source>
        <dbReference type="Proteomes" id="UP000243723"/>
    </source>
</evidence>
<organism evidence="2 3">
    <name type="scientific">Elsinoe australis</name>
    <dbReference type="NCBI Taxonomy" id="40998"/>
    <lineage>
        <taxon>Eukaryota</taxon>
        <taxon>Fungi</taxon>
        <taxon>Dikarya</taxon>
        <taxon>Ascomycota</taxon>
        <taxon>Pezizomycotina</taxon>
        <taxon>Dothideomycetes</taxon>
        <taxon>Dothideomycetidae</taxon>
        <taxon>Myriangiales</taxon>
        <taxon>Elsinoaceae</taxon>
        <taxon>Elsinoe</taxon>
    </lineage>
</organism>
<dbReference type="OrthoDB" id="3938867at2759"/>
<feature type="region of interest" description="Disordered" evidence="1">
    <location>
        <begin position="171"/>
        <end position="199"/>
    </location>
</feature>